<feature type="transmembrane region" description="Helical" evidence="8">
    <location>
        <begin position="316"/>
        <end position="336"/>
    </location>
</feature>
<comment type="subcellular location">
    <subcellularLocation>
        <location evidence="1">Cell membrane</location>
        <topology evidence="1">Multi-pass membrane protein</topology>
    </subcellularLocation>
</comment>
<proteinExistence type="predicted"/>
<accession>A0A1M4VLP4</accession>
<protein>
    <recommendedName>
        <fullName evidence="9">Phosphotransferase system EIIC domain-containing protein</fullName>
    </recommendedName>
</protein>
<feature type="transmembrane region" description="Helical" evidence="8">
    <location>
        <begin position="86"/>
        <end position="105"/>
    </location>
</feature>
<keyword evidence="7 8" id="KW-0472">Membrane</keyword>
<evidence type="ECO:0000256" key="6">
    <source>
        <dbReference type="ARBA" id="ARBA00022989"/>
    </source>
</evidence>
<dbReference type="GO" id="GO:0005886">
    <property type="term" value="C:plasma membrane"/>
    <property type="evidence" value="ECO:0007669"/>
    <property type="project" value="UniProtKB-SubCell"/>
</dbReference>
<dbReference type="Proteomes" id="UP000184128">
    <property type="component" value="Unassembled WGS sequence"/>
</dbReference>
<evidence type="ECO:0000256" key="5">
    <source>
        <dbReference type="ARBA" id="ARBA00022692"/>
    </source>
</evidence>
<feature type="transmembrane region" description="Helical" evidence="8">
    <location>
        <begin position="292"/>
        <end position="310"/>
    </location>
</feature>
<keyword evidence="3" id="KW-1003">Cell membrane</keyword>
<evidence type="ECO:0000259" key="9">
    <source>
        <dbReference type="Pfam" id="PF13303"/>
    </source>
</evidence>
<keyword evidence="5 8" id="KW-0812">Transmembrane</keyword>
<evidence type="ECO:0000256" key="2">
    <source>
        <dbReference type="ARBA" id="ARBA00022448"/>
    </source>
</evidence>
<feature type="transmembrane region" description="Helical" evidence="8">
    <location>
        <begin position="266"/>
        <end position="285"/>
    </location>
</feature>
<feature type="transmembrane region" description="Helical" evidence="8">
    <location>
        <begin position="117"/>
        <end position="134"/>
    </location>
</feature>
<reference evidence="10 11" key="1">
    <citation type="submission" date="2016-11" db="EMBL/GenBank/DDBJ databases">
        <authorList>
            <person name="Jaros S."/>
            <person name="Januszkiewicz K."/>
            <person name="Wedrychowicz H."/>
        </authorList>
    </citation>
    <scope>NUCLEOTIDE SEQUENCE [LARGE SCALE GENOMIC DNA]</scope>
    <source>
        <strain evidence="10 11">DSM 15692</strain>
    </source>
</reference>
<feature type="transmembrane region" description="Helical" evidence="8">
    <location>
        <begin position="23"/>
        <end position="41"/>
    </location>
</feature>
<evidence type="ECO:0000256" key="3">
    <source>
        <dbReference type="ARBA" id="ARBA00022475"/>
    </source>
</evidence>
<keyword evidence="2" id="KW-0813">Transport</keyword>
<evidence type="ECO:0000256" key="4">
    <source>
        <dbReference type="ARBA" id="ARBA00022597"/>
    </source>
</evidence>
<dbReference type="EMBL" id="FQUF01000012">
    <property type="protein sequence ID" value="SHE69971.1"/>
    <property type="molecule type" value="Genomic_DNA"/>
</dbReference>
<keyword evidence="11" id="KW-1185">Reference proteome</keyword>
<evidence type="ECO:0000256" key="1">
    <source>
        <dbReference type="ARBA" id="ARBA00004651"/>
    </source>
</evidence>
<feature type="transmembrane region" description="Helical" evidence="8">
    <location>
        <begin position="217"/>
        <end position="236"/>
    </location>
</feature>
<feature type="transmembrane region" description="Helical" evidence="8">
    <location>
        <begin position="53"/>
        <end position="79"/>
    </location>
</feature>
<feature type="domain" description="Phosphotransferase system EIIC" evidence="9">
    <location>
        <begin position="22"/>
        <end position="353"/>
    </location>
</feature>
<keyword evidence="4" id="KW-0762">Sugar transport</keyword>
<evidence type="ECO:0000313" key="10">
    <source>
        <dbReference type="EMBL" id="SHE69971.1"/>
    </source>
</evidence>
<evidence type="ECO:0000256" key="7">
    <source>
        <dbReference type="ARBA" id="ARBA00023136"/>
    </source>
</evidence>
<evidence type="ECO:0000313" key="11">
    <source>
        <dbReference type="Proteomes" id="UP000184128"/>
    </source>
</evidence>
<name>A0A1M4VLP4_9LACT</name>
<dbReference type="GO" id="GO:0009401">
    <property type="term" value="P:phosphoenolpyruvate-dependent sugar phosphotransferase system"/>
    <property type="evidence" value="ECO:0007669"/>
    <property type="project" value="InterPro"/>
</dbReference>
<dbReference type="AlphaFoldDB" id="A0A1M4VLP4"/>
<dbReference type="InterPro" id="IPR003352">
    <property type="entry name" value="PTS_EIIC"/>
</dbReference>
<keyword evidence="6 8" id="KW-1133">Transmembrane helix</keyword>
<sequence length="359" mass="37725">MIIGDEKMENTPKMSVGEFTNKILNGAAMGIVVGLIPSAIFGEVFKALANHGAMWVTLSQIVTTFSFSVPFLVGMLTAIQFGFAPIHTAAVAGAAFIGSGAASFVGEGWVLNGTGDLVNTIITVIISVLIIRWYGKRLPDLTIVIVPIIGGAIPGLVGTLTLPYVAKATALLGDLIANFTNLQPFLMMILLAVTFGIMIVTPLSTVAIAYAVSLAGLGAGAANVGIAATLFTLVYASSRVNNPGTTFTLFFSGPKLLMANVLQNPIVFLPIVINTAVTGLVSYFFKIQGTTASAGFGITGLSGPITAFSFMEGNVMIRLVILIVQYLVVPLAIAFVTHTIFTRMNLYNDDVFKFVGDEN</sequence>
<gene>
    <name evidence="10" type="ORF">SAMN02745249_00958</name>
</gene>
<evidence type="ECO:0000256" key="8">
    <source>
        <dbReference type="SAM" id="Phobius"/>
    </source>
</evidence>
<dbReference type="Pfam" id="PF13303">
    <property type="entry name" value="PTS_EIIC_2"/>
    <property type="match status" value="1"/>
</dbReference>
<feature type="transmembrane region" description="Helical" evidence="8">
    <location>
        <begin position="185"/>
        <end position="210"/>
    </location>
</feature>
<dbReference type="GO" id="GO:0008982">
    <property type="term" value="F:protein-N(PI)-phosphohistidine-sugar phosphotransferase activity"/>
    <property type="evidence" value="ECO:0007669"/>
    <property type="project" value="InterPro"/>
</dbReference>
<feature type="transmembrane region" description="Helical" evidence="8">
    <location>
        <begin position="141"/>
        <end position="165"/>
    </location>
</feature>
<organism evidence="10 11">
    <name type="scientific">Atopostipes suicloacalis DSM 15692</name>
    <dbReference type="NCBI Taxonomy" id="1121025"/>
    <lineage>
        <taxon>Bacteria</taxon>
        <taxon>Bacillati</taxon>
        <taxon>Bacillota</taxon>
        <taxon>Bacilli</taxon>
        <taxon>Lactobacillales</taxon>
        <taxon>Carnobacteriaceae</taxon>
        <taxon>Atopostipes</taxon>
    </lineage>
</organism>